<protein>
    <recommendedName>
        <fullName evidence="9">3'(2'),5'-bisphosphate nucleotidase CysQ</fullName>
        <ecNumber evidence="9">3.1.3.7</ecNumber>
    </recommendedName>
    <alternativeName>
        <fullName evidence="9">3'(2'),5-bisphosphonucleoside 3'(2')-phosphohydrolase</fullName>
    </alternativeName>
    <alternativeName>
        <fullName evidence="9">3'-phosphoadenosine 5'-phosphate phosphatase</fullName>
        <shortName evidence="9">PAP phosphatase</shortName>
    </alternativeName>
</protein>
<gene>
    <name evidence="9" type="primary">cysQ</name>
    <name evidence="11" type="ORF">BECKLFY1418B_GA0070995_10016</name>
</gene>
<dbReference type="InterPro" id="IPR050725">
    <property type="entry name" value="CysQ/Inositol_MonoPase"/>
</dbReference>
<evidence type="ECO:0000256" key="10">
    <source>
        <dbReference type="PIRSR" id="PIRSR600760-2"/>
    </source>
</evidence>
<comment type="cofactor">
    <cofactor evidence="9 10">
        <name>Mg(2+)</name>
        <dbReference type="ChEBI" id="CHEBI:18420"/>
    </cofactor>
</comment>
<dbReference type="PANTHER" id="PTHR43028:SF5">
    <property type="entry name" value="3'(2'),5'-BISPHOSPHATE NUCLEOTIDASE 1"/>
    <property type="match status" value="1"/>
</dbReference>
<comment type="function">
    <text evidence="9">Converts adenosine-3',5'-bisphosphate (PAP) to AMP.</text>
</comment>
<dbReference type="Pfam" id="PF00459">
    <property type="entry name" value="Inositol_P"/>
    <property type="match status" value="1"/>
</dbReference>
<feature type="binding site" evidence="9">
    <location>
        <position position="93"/>
    </location>
    <ligand>
        <name>Mg(2+)</name>
        <dbReference type="ChEBI" id="CHEBI:18420"/>
        <label>1</label>
    </ligand>
</feature>
<proteinExistence type="inferred from homology"/>
<dbReference type="EC" id="3.1.3.7" evidence="9"/>
<dbReference type="InterPro" id="IPR006240">
    <property type="entry name" value="CysQ"/>
</dbReference>
<evidence type="ECO:0000256" key="2">
    <source>
        <dbReference type="ARBA" id="ARBA00005289"/>
    </source>
</evidence>
<comment type="catalytic activity">
    <reaction evidence="1 9">
        <text>adenosine 3',5'-bisphosphate + H2O = AMP + phosphate</text>
        <dbReference type="Rhea" id="RHEA:10040"/>
        <dbReference type="ChEBI" id="CHEBI:15377"/>
        <dbReference type="ChEBI" id="CHEBI:43474"/>
        <dbReference type="ChEBI" id="CHEBI:58343"/>
        <dbReference type="ChEBI" id="CHEBI:456215"/>
        <dbReference type="EC" id="3.1.3.7"/>
    </reaction>
</comment>
<feature type="binding site" evidence="10">
    <location>
        <position position="95"/>
    </location>
    <ligand>
        <name>Mg(2+)</name>
        <dbReference type="ChEBI" id="CHEBI:18420"/>
        <label>1</label>
        <note>catalytic</note>
    </ligand>
</feature>
<keyword evidence="5 9" id="KW-0479">Metal-binding</keyword>
<keyword evidence="7 9" id="KW-0460">Magnesium</keyword>
<evidence type="ECO:0000256" key="4">
    <source>
        <dbReference type="ARBA" id="ARBA00022519"/>
    </source>
</evidence>
<dbReference type="GO" id="GO:0046854">
    <property type="term" value="P:phosphatidylinositol phosphate biosynthetic process"/>
    <property type="evidence" value="ECO:0007669"/>
    <property type="project" value="InterPro"/>
</dbReference>
<comment type="subcellular location">
    <subcellularLocation>
        <location evidence="9">Cell inner membrane</location>
        <topology evidence="9">Peripheral membrane protein</topology>
        <orientation evidence="9">Cytoplasmic side</orientation>
    </subcellularLocation>
</comment>
<feature type="binding site" evidence="9">
    <location>
        <position position="73"/>
    </location>
    <ligand>
        <name>Mg(2+)</name>
        <dbReference type="ChEBI" id="CHEBI:18420"/>
        <label>1</label>
    </ligand>
</feature>
<dbReference type="PANTHER" id="PTHR43028">
    <property type="entry name" value="3'(2'),5'-BISPHOSPHATE NUCLEOTIDASE 1"/>
    <property type="match status" value="1"/>
</dbReference>
<feature type="binding site" evidence="10">
    <location>
        <position position="73"/>
    </location>
    <ligand>
        <name>Mg(2+)</name>
        <dbReference type="ChEBI" id="CHEBI:18420"/>
        <label>1</label>
        <note>catalytic</note>
    </ligand>
</feature>
<reference evidence="11" key="1">
    <citation type="submission" date="2019-02" db="EMBL/GenBank/DDBJ databases">
        <authorList>
            <person name="Gruber-Vodicka R. H."/>
            <person name="Seah K. B. B."/>
        </authorList>
    </citation>
    <scope>NUCLEOTIDE SEQUENCE</scope>
    <source>
        <strain evidence="11">BECK_M7</strain>
    </source>
</reference>
<dbReference type="NCBIfam" id="TIGR01331">
    <property type="entry name" value="bisphos_cysQ"/>
    <property type="match status" value="1"/>
</dbReference>
<keyword evidence="8 9" id="KW-0472">Membrane</keyword>
<dbReference type="SUPFAM" id="SSF56655">
    <property type="entry name" value="Carbohydrate phosphatase"/>
    <property type="match status" value="1"/>
</dbReference>
<dbReference type="Gene3D" id="3.30.540.10">
    <property type="entry name" value="Fructose-1,6-Bisphosphatase, subunit A, domain 1"/>
    <property type="match status" value="1"/>
</dbReference>
<feature type="binding site" evidence="9">
    <location>
        <position position="73"/>
    </location>
    <ligand>
        <name>substrate</name>
    </ligand>
</feature>
<feature type="binding site" evidence="9">
    <location>
        <position position="95"/>
    </location>
    <ligand>
        <name>Mg(2+)</name>
        <dbReference type="ChEBI" id="CHEBI:18420"/>
        <label>1</label>
    </ligand>
</feature>
<dbReference type="HAMAP" id="MF_02095">
    <property type="entry name" value="CysQ"/>
    <property type="match status" value="1"/>
</dbReference>
<dbReference type="GO" id="GO:0000103">
    <property type="term" value="P:sulfate assimilation"/>
    <property type="evidence" value="ECO:0007669"/>
    <property type="project" value="TreeGrafter"/>
</dbReference>
<evidence type="ECO:0000256" key="5">
    <source>
        <dbReference type="ARBA" id="ARBA00022723"/>
    </source>
</evidence>
<dbReference type="AlphaFoldDB" id="A0A450U4N3"/>
<feature type="binding site" evidence="9">
    <location>
        <position position="96"/>
    </location>
    <ligand>
        <name>Mg(2+)</name>
        <dbReference type="ChEBI" id="CHEBI:18420"/>
        <label>2</label>
    </ligand>
</feature>
<comment type="similarity">
    <text evidence="2 9">Belongs to the inositol monophosphatase superfamily. CysQ family.</text>
</comment>
<sequence length="287" mass="32134">MTMKITLPLDLWLRETHHIARAAGDAILTIRARGFSVYEKSDASPVTCADMAAHRVIMAGLGGLEPRIPILSEESRQVPFHERSRWHTYWLVDPLDGTREFIKRNGEFTVNIALIHNGHPILGVVHVPVQDRSYFAARGLGAYRWEEENQDANDATNGVTIPIQVRRRVKGSLRILGSRSHSSRLLEEYLARANPRFGNYKVVTIGSSLKFCLIAEGAADLYPRFGPTSEWDTAAAHAIVLEAGGEVTDMKLDALVYNRKDSLLNPFFFAFGGRHHDWSAFLPKSCL</sequence>
<dbReference type="PRINTS" id="PR00377">
    <property type="entry name" value="IMPHPHTASES"/>
</dbReference>
<dbReference type="CDD" id="cd01638">
    <property type="entry name" value="CysQ"/>
    <property type="match status" value="1"/>
</dbReference>
<feature type="binding site" evidence="9">
    <location>
        <begin position="95"/>
        <end position="98"/>
    </location>
    <ligand>
        <name>substrate</name>
    </ligand>
</feature>
<evidence type="ECO:0000313" key="11">
    <source>
        <dbReference type="EMBL" id="VFJ85950.1"/>
    </source>
</evidence>
<evidence type="ECO:0000256" key="1">
    <source>
        <dbReference type="ARBA" id="ARBA00001625"/>
    </source>
</evidence>
<keyword evidence="3 9" id="KW-1003">Cell membrane</keyword>
<evidence type="ECO:0000256" key="8">
    <source>
        <dbReference type="ARBA" id="ARBA00023136"/>
    </source>
</evidence>
<organism evidence="11">
    <name type="scientific">Candidatus Kentrum sp. LFY</name>
    <dbReference type="NCBI Taxonomy" id="2126342"/>
    <lineage>
        <taxon>Bacteria</taxon>
        <taxon>Pseudomonadati</taxon>
        <taxon>Pseudomonadota</taxon>
        <taxon>Gammaproteobacteria</taxon>
        <taxon>Candidatus Kentrum</taxon>
    </lineage>
</organism>
<dbReference type="InterPro" id="IPR020583">
    <property type="entry name" value="Inositol_monoP_metal-BS"/>
</dbReference>
<dbReference type="EMBL" id="CAADFF010000001">
    <property type="protein sequence ID" value="VFJ85950.1"/>
    <property type="molecule type" value="Genomic_DNA"/>
</dbReference>
<dbReference type="InterPro" id="IPR020550">
    <property type="entry name" value="Inositol_monophosphatase_CS"/>
</dbReference>
<dbReference type="GO" id="GO:0000287">
    <property type="term" value="F:magnesium ion binding"/>
    <property type="evidence" value="ECO:0007669"/>
    <property type="project" value="UniProtKB-UniRule"/>
</dbReference>
<feature type="binding site" evidence="9 10">
    <location>
        <position position="93"/>
    </location>
    <ligand>
        <name>Mg(2+)</name>
        <dbReference type="ChEBI" id="CHEBI:18420"/>
        <label>2</label>
    </ligand>
</feature>
<evidence type="ECO:0000256" key="6">
    <source>
        <dbReference type="ARBA" id="ARBA00022801"/>
    </source>
</evidence>
<feature type="binding site" evidence="9">
    <location>
        <position position="232"/>
    </location>
    <ligand>
        <name>substrate</name>
    </ligand>
</feature>
<accession>A0A450U4N3</accession>
<dbReference type="GO" id="GO:0005886">
    <property type="term" value="C:plasma membrane"/>
    <property type="evidence" value="ECO:0007669"/>
    <property type="project" value="UniProtKB-SubCell"/>
</dbReference>
<dbReference type="Gene3D" id="3.40.190.80">
    <property type="match status" value="1"/>
</dbReference>
<dbReference type="GO" id="GO:0008441">
    <property type="term" value="F:3'(2'),5'-bisphosphate nucleotidase activity"/>
    <property type="evidence" value="ECO:0007669"/>
    <property type="project" value="UniProtKB-UniRule"/>
</dbReference>
<dbReference type="PROSITE" id="PS00630">
    <property type="entry name" value="IMP_2"/>
    <property type="match status" value="1"/>
</dbReference>
<dbReference type="GO" id="GO:0050427">
    <property type="term" value="P:3'-phosphoadenosine 5'-phosphosulfate metabolic process"/>
    <property type="evidence" value="ECO:0007669"/>
    <property type="project" value="TreeGrafter"/>
</dbReference>
<feature type="binding site" evidence="10">
    <location>
        <position position="96"/>
    </location>
    <ligand>
        <name>Mg(2+)</name>
        <dbReference type="ChEBI" id="CHEBI:18420"/>
        <label>1</label>
        <note>catalytic</note>
    </ligand>
</feature>
<dbReference type="InterPro" id="IPR000760">
    <property type="entry name" value="Inositol_monophosphatase-like"/>
</dbReference>
<evidence type="ECO:0000256" key="3">
    <source>
        <dbReference type="ARBA" id="ARBA00022475"/>
    </source>
</evidence>
<dbReference type="PROSITE" id="PS00629">
    <property type="entry name" value="IMP_1"/>
    <property type="match status" value="1"/>
</dbReference>
<feature type="binding site" evidence="10">
    <location>
        <position position="232"/>
    </location>
    <ligand>
        <name>Mg(2+)</name>
        <dbReference type="ChEBI" id="CHEBI:18420"/>
        <label>1</label>
        <note>catalytic</note>
    </ligand>
</feature>
<evidence type="ECO:0000256" key="9">
    <source>
        <dbReference type="HAMAP-Rule" id="MF_02095"/>
    </source>
</evidence>
<name>A0A450U4N3_9GAMM</name>
<keyword evidence="4 9" id="KW-0997">Cell inner membrane</keyword>
<feature type="binding site" evidence="9">
    <location>
        <position position="232"/>
    </location>
    <ligand>
        <name>Mg(2+)</name>
        <dbReference type="ChEBI" id="CHEBI:18420"/>
        <label>2</label>
    </ligand>
</feature>
<keyword evidence="6 9" id="KW-0378">Hydrolase</keyword>
<evidence type="ECO:0000256" key="7">
    <source>
        <dbReference type="ARBA" id="ARBA00022842"/>
    </source>
</evidence>